<protein>
    <submittedName>
        <fullName evidence="2">Uncharacterized protein</fullName>
    </submittedName>
</protein>
<reference evidence="2 3" key="1">
    <citation type="submission" date="2017-07" db="EMBL/GenBank/DDBJ databases">
        <authorList>
            <person name="Talla V."/>
            <person name="Backstrom N."/>
        </authorList>
    </citation>
    <scope>NUCLEOTIDE SEQUENCE [LARGE SCALE GENOMIC DNA]</scope>
</reference>
<dbReference type="Proteomes" id="UP000324832">
    <property type="component" value="Unassembled WGS sequence"/>
</dbReference>
<gene>
    <name evidence="2" type="ORF">LSINAPIS_LOCUS10795</name>
</gene>
<accession>A0A5E4QQ88</accession>
<feature type="compositionally biased region" description="Low complexity" evidence="1">
    <location>
        <begin position="36"/>
        <end position="61"/>
    </location>
</feature>
<evidence type="ECO:0000313" key="2">
    <source>
        <dbReference type="EMBL" id="VVD00087.1"/>
    </source>
</evidence>
<dbReference type="AlphaFoldDB" id="A0A5E4QQ88"/>
<name>A0A5E4QQ88_9NEOP</name>
<evidence type="ECO:0000313" key="3">
    <source>
        <dbReference type="Proteomes" id="UP000324832"/>
    </source>
</evidence>
<feature type="region of interest" description="Disordered" evidence="1">
    <location>
        <begin position="20"/>
        <end position="75"/>
    </location>
</feature>
<evidence type="ECO:0000256" key="1">
    <source>
        <dbReference type="SAM" id="MobiDB-lite"/>
    </source>
</evidence>
<dbReference type="EMBL" id="FZQP02004445">
    <property type="protein sequence ID" value="VVD00087.1"/>
    <property type="molecule type" value="Genomic_DNA"/>
</dbReference>
<keyword evidence="3" id="KW-1185">Reference proteome</keyword>
<proteinExistence type="predicted"/>
<organism evidence="2 3">
    <name type="scientific">Leptidea sinapis</name>
    <dbReference type="NCBI Taxonomy" id="189913"/>
    <lineage>
        <taxon>Eukaryota</taxon>
        <taxon>Metazoa</taxon>
        <taxon>Ecdysozoa</taxon>
        <taxon>Arthropoda</taxon>
        <taxon>Hexapoda</taxon>
        <taxon>Insecta</taxon>
        <taxon>Pterygota</taxon>
        <taxon>Neoptera</taxon>
        <taxon>Endopterygota</taxon>
        <taxon>Lepidoptera</taxon>
        <taxon>Glossata</taxon>
        <taxon>Ditrysia</taxon>
        <taxon>Papilionoidea</taxon>
        <taxon>Pieridae</taxon>
        <taxon>Dismorphiinae</taxon>
        <taxon>Leptidea</taxon>
    </lineage>
</organism>
<sequence length="75" mass="8565">MMLICYVFCYRYTTRKRNGERSSIWATTGHTRRRGSCTTTDTTTTTTTTSSSRARSSSTGTRSRRRSARDPSDRL</sequence>